<organism evidence="2 3">
    <name type="scientific">Halomarina halobia</name>
    <dbReference type="NCBI Taxonomy" id="3033386"/>
    <lineage>
        <taxon>Archaea</taxon>
        <taxon>Methanobacteriati</taxon>
        <taxon>Methanobacteriota</taxon>
        <taxon>Stenosarchaea group</taxon>
        <taxon>Halobacteria</taxon>
        <taxon>Halobacteriales</taxon>
        <taxon>Natronomonadaceae</taxon>
        <taxon>Halomarina</taxon>
    </lineage>
</organism>
<comment type="caution">
    <text evidence="2">The sequence shown here is derived from an EMBL/GenBank/DDBJ whole genome shotgun (WGS) entry which is preliminary data.</text>
</comment>
<evidence type="ECO:0000313" key="3">
    <source>
        <dbReference type="Proteomes" id="UP001596547"/>
    </source>
</evidence>
<feature type="transmembrane region" description="Helical" evidence="1">
    <location>
        <begin position="32"/>
        <end position="51"/>
    </location>
</feature>
<keyword evidence="1" id="KW-1133">Transmembrane helix</keyword>
<dbReference type="Proteomes" id="UP001596547">
    <property type="component" value="Unassembled WGS sequence"/>
</dbReference>
<keyword evidence="1" id="KW-0472">Membrane</keyword>
<dbReference type="EMBL" id="JBHTBF010000001">
    <property type="protein sequence ID" value="MFC7315960.1"/>
    <property type="molecule type" value="Genomic_DNA"/>
</dbReference>
<reference evidence="2 3" key="1">
    <citation type="journal article" date="2019" name="Int. J. Syst. Evol. Microbiol.">
        <title>The Global Catalogue of Microorganisms (GCM) 10K type strain sequencing project: providing services to taxonomists for standard genome sequencing and annotation.</title>
        <authorList>
            <consortium name="The Broad Institute Genomics Platform"/>
            <consortium name="The Broad Institute Genome Sequencing Center for Infectious Disease"/>
            <person name="Wu L."/>
            <person name="Ma J."/>
        </authorList>
    </citation>
    <scope>NUCLEOTIDE SEQUENCE [LARGE SCALE GENOMIC DNA]</scope>
    <source>
        <strain evidence="2 3">PSR21</strain>
    </source>
</reference>
<proteinExistence type="predicted"/>
<dbReference type="RefSeq" id="WP_276305363.1">
    <property type="nucleotide sequence ID" value="NZ_CP119992.1"/>
</dbReference>
<feature type="transmembrane region" description="Helical" evidence="1">
    <location>
        <begin position="7"/>
        <end position="26"/>
    </location>
</feature>
<accession>A0ABD6A6G1</accession>
<dbReference type="InterPro" id="IPR058328">
    <property type="entry name" value="DUF8015"/>
</dbReference>
<name>A0ABD6A6G1_9EURY</name>
<evidence type="ECO:0000256" key="1">
    <source>
        <dbReference type="SAM" id="Phobius"/>
    </source>
</evidence>
<evidence type="ECO:0000313" key="2">
    <source>
        <dbReference type="EMBL" id="MFC7315960.1"/>
    </source>
</evidence>
<keyword evidence="3" id="KW-1185">Reference proteome</keyword>
<sequence>MTGYYDVVLGIIPVSLVGITALLTLAGVELTTAVPVAALVAVAVMGHAMFVNGPTDEPMARDRSPVNAD</sequence>
<protein>
    <submittedName>
        <fullName evidence="2">Uncharacterized protein</fullName>
    </submittedName>
</protein>
<dbReference type="GeneID" id="79314939"/>
<dbReference type="Pfam" id="PF26047">
    <property type="entry name" value="DUF8015"/>
    <property type="match status" value="1"/>
</dbReference>
<gene>
    <name evidence="2" type="ORF">ACFQPE_04005</name>
</gene>
<dbReference type="AlphaFoldDB" id="A0ABD6A6G1"/>
<keyword evidence="1" id="KW-0812">Transmembrane</keyword>